<accession>A0A1I3XHN6</accession>
<dbReference type="STRING" id="576117.SAMN04488138_1543"/>
<keyword evidence="1" id="KW-0472">Membrane</keyword>
<reference evidence="2 3" key="1">
    <citation type="submission" date="2016-10" db="EMBL/GenBank/DDBJ databases">
        <authorList>
            <person name="de Groot N.N."/>
        </authorList>
    </citation>
    <scope>NUCLEOTIDE SEQUENCE [LARGE SCALE GENOMIC DNA]</scope>
    <source>
        <strain evidence="2 3">CGMCC 1.8891</strain>
    </source>
</reference>
<evidence type="ECO:0000313" key="3">
    <source>
        <dbReference type="Proteomes" id="UP000183299"/>
    </source>
</evidence>
<gene>
    <name evidence="2" type="ORF">SAMN04488138_1543</name>
</gene>
<keyword evidence="1" id="KW-0812">Transmembrane</keyword>
<proteinExistence type="predicted"/>
<organism evidence="2 3">
    <name type="scientific">Celeribacter halophilus</name>
    <dbReference type="NCBI Taxonomy" id="576117"/>
    <lineage>
        <taxon>Bacteria</taxon>
        <taxon>Pseudomonadati</taxon>
        <taxon>Pseudomonadota</taxon>
        <taxon>Alphaproteobacteria</taxon>
        <taxon>Rhodobacterales</taxon>
        <taxon>Roseobacteraceae</taxon>
        <taxon>Celeribacter</taxon>
    </lineage>
</organism>
<name>A0A1I3XHN6_9RHOB</name>
<sequence>MGGRSSNMNISMSEFSPSDCYEGQETTVCVFKNNLSSDGMISVISTFYTNLIVILVAILTIIGIIAALSIHYSAKQHVETELPELTELFFTTGKGKPLLKEGFDQQSSALQVKLTEVEESISSHTEFISGFSDRLNKLEYNIENMDTGQTVTLEDNSQED</sequence>
<protein>
    <submittedName>
        <fullName evidence="2">Uncharacterized protein</fullName>
    </submittedName>
</protein>
<keyword evidence="3" id="KW-1185">Reference proteome</keyword>
<keyword evidence="1" id="KW-1133">Transmembrane helix</keyword>
<feature type="transmembrane region" description="Helical" evidence="1">
    <location>
        <begin position="47"/>
        <end position="68"/>
    </location>
</feature>
<evidence type="ECO:0000313" key="2">
    <source>
        <dbReference type="EMBL" id="SFK18566.1"/>
    </source>
</evidence>
<dbReference type="Proteomes" id="UP000183299">
    <property type="component" value="Unassembled WGS sequence"/>
</dbReference>
<dbReference type="EMBL" id="FORY01000054">
    <property type="protein sequence ID" value="SFK18566.1"/>
    <property type="molecule type" value="Genomic_DNA"/>
</dbReference>
<evidence type="ECO:0000256" key="1">
    <source>
        <dbReference type="SAM" id="Phobius"/>
    </source>
</evidence>
<dbReference type="AlphaFoldDB" id="A0A1I3XHN6"/>